<accession>W6Y724</accession>
<keyword evidence="1" id="KW-0472">Membrane</keyword>
<keyword evidence="3" id="KW-1185">Reference proteome</keyword>
<dbReference type="Proteomes" id="UP000053841">
    <property type="component" value="Unassembled WGS sequence"/>
</dbReference>
<gene>
    <name evidence="2" type="ORF">COCCADRAFT_102208</name>
</gene>
<dbReference type="RefSeq" id="XP_007714608.1">
    <property type="nucleotide sequence ID" value="XM_007716418.1"/>
</dbReference>
<feature type="transmembrane region" description="Helical" evidence="1">
    <location>
        <begin position="32"/>
        <end position="50"/>
    </location>
</feature>
<evidence type="ECO:0000313" key="2">
    <source>
        <dbReference type="EMBL" id="EUC31074.1"/>
    </source>
</evidence>
<name>W6Y724_COCC2</name>
<reference evidence="2 3" key="1">
    <citation type="journal article" date="2013" name="PLoS Genet.">
        <title>Comparative genome structure, secondary metabolite, and effector coding capacity across Cochliobolus pathogens.</title>
        <authorList>
            <person name="Condon B.J."/>
            <person name="Leng Y."/>
            <person name="Wu D."/>
            <person name="Bushley K.E."/>
            <person name="Ohm R.A."/>
            <person name="Otillar R."/>
            <person name="Martin J."/>
            <person name="Schackwitz W."/>
            <person name="Grimwood J."/>
            <person name="MohdZainudin N."/>
            <person name="Xue C."/>
            <person name="Wang R."/>
            <person name="Manning V.A."/>
            <person name="Dhillon B."/>
            <person name="Tu Z.J."/>
            <person name="Steffenson B.J."/>
            <person name="Salamov A."/>
            <person name="Sun H."/>
            <person name="Lowry S."/>
            <person name="LaButti K."/>
            <person name="Han J."/>
            <person name="Copeland A."/>
            <person name="Lindquist E."/>
            <person name="Barry K."/>
            <person name="Schmutz J."/>
            <person name="Baker S.E."/>
            <person name="Ciuffetti L.M."/>
            <person name="Grigoriev I.V."/>
            <person name="Zhong S."/>
            <person name="Turgeon B.G."/>
        </authorList>
    </citation>
    <scope>NUCLEOTIDE SEQUENCE [LARGE SCALE GENOMIC DNA]</scope>
    <source>
        <strain evidence="2 3">26-R-13</strain>
    </source>
</reference>
<protein>
    <submittedName>
        <fullName evidence="2">Uncharacterized protein</fullName>
    </submittedName>
</protein>
<feature type="non-terminal residue" evidence="2">
    <location>
        <position position="1"/>
    </location>
</feature>
<dbReference type="KEGG" id="bze:COCCADRAFT_102208"/>
<dbReference type="EMBL" id="KI964676">
    <property type="protein sequence ID" value="EUC31074.1"/>
    <property type="molecule type" value="Genomic_DNA"/>
</dbReference>
<dbReference type="GeneID" id="19142511"/>
<organism evidence="2 3">
    <name type="scientific">Cochliobolus carbonum (strain 26-R-13)</name>
    <name type="common">Maize leaf spot fungus</name>
    <name type="synonym">Bipolaris zeicola</name>
    <dbReference type="NCBI Taxonomy" id="930089"/>
    <lineage>
        <taxon>Eukaryota</taxon>
        <taxon>Fungi</taxon>
        <taxon>Dikarya</taxon>
        <taxon>Ascomycota</taxon>
        <taxon>Pezizomycotina</taxon>
        <taxon>Dothideomycetes</taxon>
        <taxon>Pleosporomycetidae</taxon>
        <taxon>Pleosporales</taxon>
        <taxon>Pleosporineae</taxon>
        <taxon>Pleosporaceae</taxon>
        <taxon>Bipolaris</taxon>
    </lineage>
</organism>
<evidence type="ECO:0000313" key="3">
    <source>
        <dbReference type="Proteomes" id="UP000053841"/>
    </source>
</evidence>
<dbReference type="AlphaFoldDB" id="W6Y724"/>
<evidence type="ECO:0000256" key="1">
    <source>
        <dbReference type="SAM" id="Phobius"/>
    </source>
</evidence>
<sequence>NVEGKKVSVPNPFRCRASFSLHSFPGMDGWKSPLFVVFYFFSFLFVYLLWRSQRRGS</sequence>
<keyword evidence="1" id="KW-1133">Transmembrane helix</keyword>
<keyword evidence="1" id="KW-0812">Transmembrane</keyword>
<proteinExistence type="predicted"/>
<dbReference type="HOGENOM" id="CLU_3001907_0_0_1"/>